<gene>
    <name evidence="1" type="ORF">Q8A64_03880</name>
</gene>
<reference evidence="1 2" key="1">
    <citation type="submission" date="2023-08" db="EMBL/GenBank/DDBJ databases">
        <title>Oxalobacteraceae gen .nov., isolated from river sludge outside the plant.</title>
        <authorList>
            <person name="Zhao S.Y."/>
        </authorList>
    </citation>
    <scope>NUCLEOTIDE SEQUENCE [LARGE SCALE GENOMIC DNA]</scope>
    <source>
        <strain evidence="1 2">R-40</strain>
    </source>
</reference>
<evidence type="ECO:0000313" key="2">
    <source>
        <dbReference type="Proteomes" id="UP001225596"/>
    </source>
</evidence>
<sequence length="132" mass="14937">MKQNNAVKSGAVTKQVRAMHPKRQLEFIIHGKVALAVDEYLHGDWSQVQMLFTLPRHLFDAWADGVDLPYGRVLRKKSCVDGIYVLPDPEGWLVFRQECGIPLSGKRVYATYKEAKRAALALEFLEVLRGAV</sequence>
<dbReference type="Proteomes" id="UP001225596">
    <property type="component" value="Unassembled WGS sequence"/>
</dbReference>
<keyword evidence="2" id="KW-1185">Reference proteome</keyword>
<dbReference type="RefSeq" id="WP_338435447.1">
    <property type="nucleotide sequence ID" value="NZ_JAUYVH010000001.1"/>
</dbReference>
<accession>A0ABU1BM92</accession>
<comment type="caution">
    <text evidence="1">The sequence shown here is derived from an EMBL/GenBank/DDBJ whole genome shotgun (WGS) entry which is preliminary data.</text>
</comment>
<name>A0ABU1BM92_9BURK</name>
<dbReference type="EMBL" id="JAUYVH010000001">
    <property type="protein sequence ID" value="MDQ9169546.1"/>
    <property type="molecule type" value="Genomic_DNA"/>
</dbReference>
<organism evidence="1 2">
    <name type="scientific">Keguizhuia sedimenti</name>
    <dbReference type="NCBI Taxonomy" id="3064264"/>
    <lineage>
        <taxon>Bacteria</taxon>
        <taxon>Pseudomonadati</taxon>
        <taxon>Pseudomonadota</taxon>
        <taxon>Betaproteobacteria</taxon>
        <taxon>Burkholderiales</taxon>
        <taxon>Oxalobacteraceae</taxon>
        <taxon>Keguizhuia</taxon>
    </lineage>
</organism>
<protein>
    <submittedName>
        <fullName evidence="1">Uncharacterized protein</fullName>
    </submittedName>
</protein>
<proteinExistence type="predicted"/>
<evidence type="ECO:0000313" key="1">
    <source>
        <dbReference type="EMBL" id="MDQ9169546.1"/>
    </source>
</evidence>